<reference evidence="3" key="1">
    <citation type="journal article" date="2023" name="Mol. Phylogenet. Evol.">
        <title>Genome-scale phylogeny and comparative genomics of the fungal order Sordariales.</title>
        <authorList>
            <person name="Hensen N."/>
            <person name="Bonometti L."/>
            <person name="Westerberg I."/>
            <person name="Brannstrom I.O."/>
            <person name="Guillou S."/>
            <person name="Cros-Aarteil S."/>
            <person name="Calhoun S."/>
            <person name="Haridas S."/>
            <person name="Kuo A."/>
            <person name="Mondo S."/>
            <person name="Pangilinan J."/>
            <person name="Riley R."/>
            <person name="LaButti K."/>
            <person name="Andreopoulos B."/>
            <person name="Lipzen A."/>
            <person name="Chen C."/>
            <person name="Yan M."/>
            <person name="Daum C."/>
            <person name="Ng V."/>
            <person name="Clum A."/>
            <person name="Steindorff A."/>
            <person name="Ohm R.A."/>
            <person name="Martin F."/>
            <person name="Silar P."/>
            <person name="Natvig D.O."/>
            <person name="Lalanne C."/>
            <person name="Gautier V."/>
            <person name="Ament-Velasquez S.L."/>
            <person name="Kruys A."/>
            <person name="Hutchinson M.I."/>
            <person name="Powell A.J."/>
            <person name="Barry K."/>
            <person name="Miller A.N."/>
            <person name="Grigoriev I.V."/>
            <person name="Debuchy R."/>
            <person name="Gladieux P."/>
            <person name="Hiltunen Thoren M."/>
            <person name="Johannesson H."/>
        </authorList>
    </citation>
    <scope>NUCLEOTIDE SEQUENCE</scope>
    <source>
        <strain evidence="3">PSN309</strain>
    </source>
</reference>
<dbReference type="InterPro" id="IPR046529">
    <property type="entry name" value="DUF6594"/>
</dbReference>
<organism evidence="3 4">
    <name type="scientific">Podospora australis</name>
    <dbReference type="NCBI Taxonomy" id="1536484"/>
    <lineage>
        <taxon>Eukaryota</taxon>
        <taxon>Fungi</taxon>
        <taxon>Dikarya</taxon>
        <taxon>Ascomycota</taxon>
        <taxon>Pezizomycotina</taxon>
        <taxon>Sordariomycetes</taxon>
        <taxon>Sordariomycetidae</taxon>
        <taxon>Sordariales</taxon>
        <taxon>Podosporaceae</taxon>
        <taxon>Podospora</taxon>
    </lineage>
</organism>
<evidence type="ECO:0000313" key="3">
    <source>
        <dbReference type="EMBL" id="KAK4182939.1"/>
    </source>
</evidence>
<keyword evidence="1" id="KW-1133">Transmembrane helix</keyword>
<protein>
    <recommendedName>
        <fullName evidence="2">DUF6594 domain-containing protein</fullName>
    </recommendedName>
</protein>
<reference evidence="3" key="2">
    <citation type="submission" date="2023-05" db="EMBL/GenBank/DDBJ databases">
        <authorList>
            <consortium name="Lawrence Berkeley National Laboratory"/>
            <person name="Steindorff A."/>
            <person name="Hensen N."/>
            <person name="Bonometti L."/>
            <person name="Westerberg I."/>
            <person name="Brannstrom I.O."/>
            <person name="Guillou S."/>
            <person name="Cros-Aarteil S."/>
            <person name="Calhoun S."/>
            <person name="Haridas S."/>
            <person name="Kuo A."/>
            <person name="Mondo S."/>
            <person name="Pangilinan J."/>
            <person name="Riley R."/>
            <person name="Labutti K."/>
            <person name="Andreopoulos B."/>
            <person name="Lipzen A."/>
            <person name="Chen C."/>
            <person name="Yanf M."/>
            <person name="Daum C."/>
            <person name="Ng V."/>
            <person name="Clum A."/>
            <person name="Ohm R."/>
            <person name="Martin F."/>
            <person name="Silar P."/>
            <person name="Natvig D."/>
            <person name="Lalanne C."/>
            <person name="Gautier V."/>
            <person name="Ament-Velasquez S.L."/>
            <person name="Kruys A."/>
            <person name="Hutchinson M.I."/>
            <person name="Powell A.J."/>
            <person name="Barry K."/>
            <person name="Miller A.N."/>
            <person name="Grigoriev I.V."/>
            <person name="Debuchy R."/>
            <person name="Gladieux P."/>
            <person name="Thoren M.H."/>
            <person name="Johannesson H."/>
        </authorList>
    </citation>
    <scope>NUCLEOTIDE SEQUENCE</scope>
    <source>
        <strain evidence="3">PSN309</strain>
    </source>
</reference>
<keyword evidence="1" id="KW-0812">Transmembrane</keyword>
<dbReference type="EMBL" id="MU864594">
    <property type="protein sequence ID" value="KAK4182939.1"/>
    <property type="molecule type" value="Genomic_DNA"/>
</dbReference>
<sequence length="235" mass="26759">MASMIPIGETSTFFRFEFLQRLNITQLEVKLVRMKSQIQKQGKASPQELETLQSTLSAYDTDYRDLKSQKSLDKSETKRRKLLMQRFFQSKDDFNDPFQSHYAFFKDGGKQIDPVRRALMKYLRARLAYSDEERRQWNREYIEGKPPRGISRFVDRLVRFIIALTGGTFLLVPMVIMTLSPSQTKSLVTVSVAVVVFTLVLSFGIRVTNAETLISTATYAAVLVVFVGTSVGSAA</sequence>
<dbReference type="Proteomes" id="UP001302126">
    <property type="component" value="Unassembled WGS sequence"/>
</dbReference>
<evidence type="ECO:0000259" key="2">
    <source>
        <dbReference type="Pfam" id="PF20237"/>
    </source>
</evidence>
<gene>
    <name evidence="3" type="ORF">QBC35DRAFT_526406</name>
</gene>
<keyword evidence="4" id="KW-1185">Reference proteome</keyword>
<keyword evidence="1" id="KW-0472">Membrane</keyword>
<feature type="transmembrane region" description="Helical" evidence="1">
    <location>
        <begin position="186"/>
        <end position="205"/>
    </location>
</feature>
<feature type="transmembrane region" description="Helical" evidence="1">
    <location>
        <begin position="217"/>
        <end position="234"/>
    </location>
</feature>
<dbReference type="Pfam" id="PF20237">
    <property type="entry name" value="DUF6594"/>
    <property type="match status" value="1"/>
</dbReference>
<feature type="domain" description="DUF6594" evidence="2">
    <location>
        <begin position="10"/>
        <end position="224"/>
    </location>
</feature>
<evidence type="ECO:0000256" key="1">
    <source>
        <dbReference type="SAM" id="Phobius"/>
    </source>
</evidence>
<dbReference type="AlphaFoldDB" id="A0AAN6WJH2"/>
<accession>A0AAN6WJH2</accession>
<evidence type="ECO:0000313" key="4">
    <source>
        <dbReference type="Proteomes" id="UP001302126"/>
    </source>
</evidence>
<feature type="transmembrane region" description="Helical" evidence="1">
    <location>
        <begin position="157"/>
        <end position="180"/>
    </location>
</feature>
<name>A0AAN6WJH2_9PEZI</name>
<comment type="caution">
    <text evidence="3">The sequence shown here is derived from an EMBL/GenBank/DDBJ whole genome shotgun (WGS) entry which is preliminary data.</text>
</comment>
<proteinExistence type="predicted"/>